<dbReference type="InterPro" id="IPR033122">
    <property type="entry name" value="LETM1-like_RBD"/>
</dbReference>
<evidence type="ECO:0000256" key="2">
    <source>
        <dbReference type="ARBA" id="ARBA00022692"/>
    </source>
</evidence>
<evidence type="ECO:0000256" key="6">
    <source>
        <dbReference type="ARBA" id="ARBA00023136"/>
    </source>
</evidence>
<organism evidence="10 11">
    <name type="scientific">Ictalurus punctatus</name>
    <name type="common">Channel catfish</name>
    <name type="synonym">Silurus punctatus</name>
    <dbReference type="NCBI Taxonomy" id="7998"/>
    <lineage>
        <taxon>Eukaryota</taxon>
        <taxon>Metazoa</taxon>
        <taxon>Chordata</taxon>
        <taxon>Craniata</taxon>
        <taxon>Vertebrata</taxon>
        <taxon>Euteleostomi</taxon>
        <taxon>Actinopterygii</taxon>
        <taxon>Neopterygii</taxon>
        <taxon>Teleostei</taxon>
        <taxon>Ostariophysi</taxon>
        <taxon>Siluriformes</taxon>
        <taxon>Ictaluridae</taxon>
        <taxon>Ictalurus</taxon>
    </lineage>
</organism>
<evidence type="ECO:0000256" key="8">
    <source>
        <dbReference type="SAM" id="Phobius"/>
    </source>
</evidence>
<accession>A0A2D0PIC7</accession>
<dbReference type="RefSeq" id="XP_017306263.1">
    <property type="nucleotide sequence ID" value="XM_017450774.3"/>
</dbReference>
<dbReference type="GO" id="GO:0043022">
    <property type="term" value="F:ribosome binding"/>
    <property type="evidence" value="ECO:0007669"/>
    <property type="project" value="InterPro"/>
</dbReference>
<dbReference type="PANTHER" id="PTHR14009:SF13">
    <property type="entry name" value="LETM1 DOMAIN-CONTAINING PROTEIN 1"/>
    <property type="match status" value="1"/>
</dbReference>
<dbReference type="InterPro" id="IPR044202">
    <property type="entry name" value="LETM1/MDM38-like"/>
</dbReference>
<feature type="domain" description="Letm1 RBD" evidence="9">
    <location>
        <begin position="158"/>
        <end position="332"/>
    </location>
</feature>
<evidence type="ECO:0000256" key="3">
    <source>
        <dbReference type="ARBA" id="ARBA00022792"/>
    </source>
</evidence>
<dbReference type="GO" id="GO:0030003">
    <property type="term" value="P:intracellular monoatomic cation homeostasis"/>
    <property type="evidence" value="ECO:0007669"/>
    <property type="project" value="TreeGrafter"/>
</dbReference>
<keyword evidence="5 7" id="KW-0496">Mitochondrion</keyword>
<dbReference type="GO" id="GO:0005743">
    <property type="term" value="C:mitochondrial inner membrane"/>
    <property type="evidence" value="ECO:0007669"/>
    <property type="project" value="UniProtKB-SubCell"/>
</dbReference>
<protein>
    <submittedName>
        <fullName evidence="11">LETM1 domain-containing protein 1</fullName>
    </submittedName>
</protein>
<evidence type="ECO:0000313" key="10">
    <source>
        <dbReference type="Proteomes" id="UP000221080"/>
    </source>
</evidence>
<dbReference type="OrthoDB" id="73691at2759"/>
<keyword evidence="2 8" id="KW-0812">Transmembrane</keyword>
<evidence type="ECO:0000256" key="4">
    <source>
        <dbReference type="ARBA" id="ARBA00022989"/>
    </source>
</evidence>
<name>A0A2D0PIC7_ICTPU</name>
<dbReference type="Proteomes" id="UP000221080">
    <property type="component" value="Chromosome 21"/>
</dbReference>
<dbReference type="AlphaFoldDB" id="A0A2D0PIC7"/>
<keyword evidence="4 8" id="KW-1133">Transmembrane helix</keyword>
<comment type="subcellular location">
    <subcellularLocation>
        <location evidence="1">Mitochondrion inner membrane</location>
        <topology evidence="1">Single-pass membrane protein</topology>
    </subcellularLocation>
</comment>
<gene>
    <name evidence="11" type="primary">LOC108255100</name>
</gene>
<dbReference type="OMA" id="WCWSDIK"/>
<keyword evidence="10" id="KW-1185">Reference proteome</keyword>
<dbReference type="PROSITE" id="PS51758">
    <property type="entry name" value="LETM1_RBD"/>
    <property type="match status" value="1"/>
</dbReference>
<reference evidence="11" key="2">
    <citation type="submission" date="2025-08" db="UniProtKB">
        <authorList>
            <consortium name="RefSeq"/>
        </authorList>
    </citation>
    <scope>IDENTIFICATION</scope>
    <source>
        <tissue evidence="11">Blood</tissue>
    </source>
</reference>
<dbReference type="PANTHER" id="PTHR14009">
    <property type="entry name" value="LEUCINE ZIPPER-EF-HAND CONTAINING TRANSMEMBRANE PROTEIN"/>
    <property type="match status" value="1"/>
</dbReference>
<dbReference type="KEGG" id="ipu:108255100"/>
<keyword evidence="6 8" id="KW-0472">Membrane</keyword>
<proteinExistence type="predicted"/>
<evidence type="ECO:0000256" key="7">
    <source>
        <dbReference type="PROSITE-ProRule" id="PRU01094"/>
    </source>
</evidence>
<evidence type="ECO:0000259" key="9">
    <source>
        <dbReference type="PROSITE" id="PS51758"/>
    </source>
</evidence>
<reference evidence="10" key="1">
    <citation type="journal article" date="2016" name="Nat. Commun.">
        <title>The channel catfish genome sequence provides insights into the evolution of scale formation in teleosts.</title>
        <authorList>
            <person name="Liu Z."/>
            <person name="Liu S."/>
            <person name="Yao J."/>
            <person name="Bao L."/>
            <person name="Zhang J."/>
            <person name="Li Y."/>
            <person name="Jiang C."/>
            <person name="Sun L."/>
            <person name="Wang R."/>
            <person name="Zhang Y."/>
            <person name="Zhou T."/>
            <person name="Zeng Q."/>
            <person name="Fu Q."/>
            <person name="Gao S."/>
            <person name="Li N."/>
            <person name="Koren S."/>
            <person name="Jiang Y."/>
            <person name="Zimin A."/>
            <person name="Xu P."/>
            <person name="Phillippy A.M."/>
            <person name="Geng X."/>
            <person name="Song L."/>
            <person name="Sun F."/>
            <person name="Li C."/>
            <person name="Wang X."/>
            <person name="Chen A."/>
            <person name="Jin Y."/>
            <person name="Yuan Z."/>
            <person name="Yang Y."/>
            <person name="Tan S."/>
            <person name="Peatman E."/>
            <person name="Lu J."/>
            <person name="Qin Z."/>
            <person name="Dunham R."/>
            <person name="Li Z."/>
            <person name="Sonstegard T."/>
            <person name="Feng J."/>
            <person name="Danzmann R.G."/>
            <person name="Schroeder S."/>
            <person name="Scheffler B."/>
            <person name="Duke M.V."/>
            <person name="Ballard L."/>
            <person name="Kucuktas H."/>
            <person name="Kaltenboeck L."/>
            <person name="Liu H."/>
            <person name="Armbruster J."/>
            <person name="Xie Y."/>
            <person name="Kirby M.L."/>
            <person name="Tian Y."/>
            <person name="Flanagan M.E."/>
            <person name="Mu W."/>
            <person name="Waldbieser G.C."/>
        </authorList>
    </citation>
    <scope>NUCLEOTIDE SEQUENCE [LARGE SCALE GENOMIC DNA]</scope>
    <source>
        <strain evidence="10">SDA103</strain>
    </source>
</reference>
<sequence>MFRLCKRAVFIHEQWIVKVNLPLSPYSTSPVRLGVLQKVNEKCERFLKQRFPHFSILYHTLRKGFRLLLEDVKEVSRIKWTIWINNTHYRELPYREMKRLILFRRDMIKAIPLLVISLPPFAIGFVFILMCLFPRQLLFRHFWTSQQQRKFQMIDHIKRSLCQVKILDSLMLTVPRLSGSHQRSLLNLCSKVQDGTHPKVSEVHAVREVFFMSSPLGMQCVVPRHLRLLGSQVPVIVWFPSFLVRRRLTTKALDLLYLDRALQRLGPDQLTEDEMRQACDLRGLNPSRLTSGQCKEWLHQWLELSANIKESEISLLLHSMTLLTRNYPPVTK</sequence>
<dbReference type="GeneID" id="108255100"/>
<evidence type="ECO:0000313" key="11">
    <source>
        <dbReference type="RefSeq" id="XP_017306263.1"/>
    </source>
</evidence>
<feature type="transmembrane region" description="Helical" evidence="8">
    <location>
        <begin position="107"/>
        <end position="130"/>
    </location>
</feature>
<evidence type="ECO:0000256" key="1">
    <source>
        <dbReference type="ARBA" id="ARBA00004434"/>
    </source>
</evidence>
<keyword evidence="3" id="KW-0999">Mitochondrion inner membrane</keyword>
<evidence type="ECO:0000256" key="5">
    <source>
        <dbReference type="ARBA" id="ARBA00023128"/>
    </source>
</evidence>
<dbReference type="Pfam" id="PF07766">
    <property type="entry name" value="LETM1_RBD"/>
    <property type="match status" value="1"/>
</dbReference>